<comment type="similarity">
    <text evidence="6">Belongs to the major facilitator superfamily. Allantoate permease family.</text>
</comment>
<sequence>MRVPAKTTSARRTEQYDLTALPGEGDKDKTSNWTYGREIEASDPDDGAATPTSKGAPVTAICEDASPERDPTPDHQQAIEKRLVRKLDLIFLPLACISIIMKKIDQSNYKAAYTAGMRDDLSLDGTNVLNWLDIYFTIPLAIFQVPSILMITRVRPSLWLPALELCWGVLTGCMAAASSVQPMYVLRWLIGMCEASAWPGTTVLLLSWYTPREMAKRQAVYLSASYVGSMFTFAMQSAIHQTLDQKAGLPGWRWLFVINGIMTVVVAVAGFFLIPDYPEDTRVRYLTSEELIVARRRLESCGKRTQSRQPQPIIPLLLKTLKVMVSWKFCLLFLAYAPWAWSQQANAYFNLFLDSLRNGDGSPRYSTTEVTNIPVGGYAISVVSAIAFASLSDRLQVRWQLAIFVDLIQLLCTSILAAWPANVGLKMFAFFLSYTTGINESILIAWVGDICKDNPTERAVIIAWTVSVMFAGNASMPLGLWPASQAPDYKYGYKVAVGFCVQPASTLILIASQLDQVHLVRPVDNLHRAAVRPHISQRGILAHTGATVCLDGTVDDIERDLGDEDFGLGDLLQGELGVLGVDH</sequence>
<keyword evidence="2" id="KW-0813">Transport</keyword>
<dbReference type="GO" id="GO:0022857">
    <property type="term" value="F:transmembrane transporter activity"/>
    <property type="evidence" value="ECO:0007669"/>
    <property type="project" value="InterPro"/>
</dbReference>
<protein>
    <recommendedName>
        <fullName evidence="11">Major facilitator superfamily (MFS) profile domain-containing protein</fullName>
    </recommendedName>
</protein>
<dbReference type="EMBL" id="QWIM01001359">
    <property type="protein sequence ID" value="RMY26765.1"/>
    <property type="molecule type" value="Genomic_DNA"/>
</dbReference>
<dbReference type="Proteomes" id="UP000276864">
    <property type="component" value="Unassembled WGS sequence"/>
</dbReference>
<evidence type="ECO:0000313" key="9">
    <source>
        <dbReference type="EMBL" id="RMY26765.1"/>
    </source>
</evidence>
<proteinExistence type="inferred from homology"/>
<dbReference type="SUPFAM" id="SSF103473">
    <property type="entry name" value="MFS general substrate transporter"/>
    <property type="match status" value="1"/>
</dbReference>
<evidence type="ECO:0000313" key="10">
    <source>
        <dbReference type="Proteomes" id="UP000276864"/>
    </source>
</evidence>
<feature type="transmembrane region" description="Helical" evidence="8">
    <location>
        <begin position="158"/>
        <end position="180"/>
    </location>
</feature>
<dbReference type="InterPro" id="IPR011701">
    <property type="entry name" value="MFS"/>
</dbReference>
<feature type="transmembrane region" description="Helical" evidence="8">
    <location>
        <begin position="219"/>
        <end position="239"/>
    </location>
</feature>
<evidence type="ECO:0000256" key="4">
    <source>
        <dbReference type="ARBA" id="ARBA00022989"/>
    </source>
</evidence>
<dbReference type="PANTHER" id="PTHR43791:SF64">
    <property type="entry name" value="MAJOR FACILITATOR SUPERFAMILY (MFS) PROFILE DOMAIN-CONTAINING PROTEIN"/>
    <property type="match status" value="1"/>
</dbReference>
<feature type="transmembrane region" description="Helical" evidence="8">
    <location>
        <begin position="83"/>
        <end position="101"/>
    </location>
</feature>
<dbReference type="FunFam" id="1.20.1250.20:FF:000065">
    <property type="entry name" value="Putative MFS pantothenate transporter"/>
    <property type="match status" value="1"/>
</dbReference>
<accession>A0A3M7AGT6</accession>
<dbReference type="AlphaFoldDB" id="A0A3M7AGT6"/>
<keyword evidence="5 8" id="KW-0472">Membrane</keyword>
<gene>
    <name evidence="9" type="ORF">D0866_10631</name>
</gene>
<keyword evidence="3 8" id="KW-0812">Transmembrane</keyword>
<dbReference type="GO" id="GO:0016020">
    <property type="term" value="C:membrane"/>
    <property type="evidence" value="ECO:0007669"/>
    <property type="project" value="UniProtKB-SubCell"/>
</dbReference>
<feature type="transmembrane region" description="Helical" evidence="8">
    <location>
        <begin position="323"/>
        <end position="341"/>
    </location>
</feature>
<feature type="transmembrane region" description="Helical" evidence="8">
    <location>
        <begin position="251"/>
        <end position="274"/>
    </location>
</feature>
<feature type="compositionally biased region" description="Polar residues" evidence="7">
    <location>
        <begin position="1"/>
        <end position="10"/>
    </location>
</feature>
<dbReference type="Pfam" id="PF07690">
    <property type="entry name" value="MFS_1"/>
    <property type="match status" value="1"/>
</dbReference>
<dbReference type="PANTHER" id="PTHR43791">
    <property type="entry name" value="PERMEASE-RELATED"/>
    <property type="match status" value="1"/>
</dbReference>
<evidence type="ECO:0000256" key="1">
    <source>
        <dbReference type="ARBA" id="ARBA00004141"/>
    </source>
</evidence>
<evidence type="ECO:0000256" key="7">
    <source>
        <dbReference type="SAM" id="MobiDB-lite"/>
    </source>
</evidence>
<dbReference type="Gene3D" id="1.20.1250.20">
    <property type="entry name" value="MFS general substrate transporter like domains"/>
    <property type="match status" value="1"/>
</dbReference>
<feature type="transmembrane region" description="Helical" evidence="8">
    <location>
        <begin position="134"/>
        <end position="151"/>
    </location>
</feature>
<reference evidence="9 10" key="1">
    <citation type="journal article" date="2018" name="BMC Genomics">
        <title>Genomic evidence for intraspecific hybridization in a clonal and extremely halotolerant yeast.</title>
        <authorList>
            <person name="Gostincar C."/>
            <person name="Stajich J.E."/>
            <person name="Zupancic J."/>
            <person name="Zalar P."/>
            <person name="Gunde-Cimerman N."/>
        </authorList>
    </citation>
    <scope>NUCLEOTIDE SEQUENCE [LARGE SCALE GENOMIC DNA]</scope>
    <source>
        <strain evidence="9 10">EXF-6651</strain>
    </source>
</reference>
<feature type="transmembrane region" description="Helical" evidence="8">
    <location>
        <begin position="459"/>
        <end position="479"/>
    </location>
</feature>
<name>A0A3M7AGT6_HORWE</name>
<evidence type="ECO:0000256" key="2">
    <source>
        <dbReference type="ARBA" id="ARBA00022448"/>
    </source>
</evidence>
<evidence type="ECO:0000256" key="3">
    <source>
        <dbReference type="ARBA" id="ARBA00022692"/>
    </source>
</evidence>
<evidence type="ECO:0000256" key="5">
    <source>
        <dbReference type="ARBA" id="ARBA00023136"/>
    </source>
</evidence>
<feature type="region of interest" description="Disordered" evidence="7">
    <location>
        <begin position="1"/>
        <end position="56"/>
    </location>
</feature>
<comment type="caution">
    <text evidence="9">The sequence shown here is derived from an EMBL/GenBank/DDBJ whole genome shotgun (WGS) entry which is preliminary data.</text>
</comment>
<evidence type="ECO:0000256" key="6">
    <source>
        <dbReference type="ARBA" id="ARBA00037968"/>
    </source>
</evidence>
<evidence type="ECO:0000256" key="8">
    <source>
        <dbReference type="SAM" id="Phobius"/>
    </source>
</evidence>
<feature type="transmembrane region" description="Helical" evidence="8">
    <location>
        <begin position="403"/>
        <end position="421"/>
    </location>
</feature>
<comment type="subcellular location">
    <subcellularLocation>
        <location evidence="1">Membrane</location>
        <topology evidence="1">Multi-pass membrane protein</topology>
    </subcellularLocation>
</comment>
<keyword evidence="4 8" id="KW-1133">Transmembrane helix</keyword>
<evidence type="ECO:0008006" key="11">
    <source>
        <dbReference type="Google" id="ProtNLM"/>
    </source>
</evidence>
<feature type="transmembrane region" description="Helical" evidence="8">
    <location>
        <begin position="427"/>
        <end position="447"/>
    </location>
</feature>
<organism evidence="9 10">
    <name type="scientific">Hortaea werneckii</name>
    <name type="common">Black yeast</name>
    <name type="synonym">Cladosporium werneckii</name>
    <dbReference type="NCBI Taxonomy" id="91943"/>
    <lineage>
        <taxon>Eukaryota</taxon>
        <taxon>Fungi</taxon>
        <taxon>Dikarya</taxon>
        <taxon>Ascomycota</taxon>
        <taxon>Pezizomycotina</taxon>
        <taxon>Dothideomycetes</taxon>
        <taxon>Dothideomycetidae</taxon>
        <taxon>Mycosphaerellales</taxon>
        <taxon>Teratosphaeriaceae</taxon>
        <taxon>Hortaea</taxon>
    </lineage>
</organism>
<feature type="transmembrane region" description="Helical" evidence="8">
    <location>
        <begin position="186"/>
        <end position="207"/>
    </location>
</feature>
<dbReference type="InterPro" id="IPR036259">
    <property type="entry name" value="MFS_trans_sf"/>
</dbReference>
<feature type="transmembrane region" description="Helical" evidence="8">
    <location>
        <begin position="373"/>
        <end position="391"/>
    </location>
</feature>